<dbReference type="PANTHER" id="PTHR43743:SF1">
    <property type="entry name" value="POTASSIUM-TRANSPORTING ATPASE ATP-BINDING SUBUNIT"/>
    <property type="match status" value="1"/>
</dbReference>
<dbReference type="KEGG" id="huw:FPZ11_01325"/>
<dbReference type="NCBIfam" id="TIGR01494">
    <property type="entry name" value="ATPase_P-type"/>
    <property type="match status" value="2"/>
</dbReference>
<dbReference type="HAMAP" id="MF_00285">
    <property type="entry name" value="KdpB"/>
    <property type="match status" value="1"/>
</dbReference>
<keyword evidence="14 16" id="KW-0406">Ion transport</keyword>
<dbReference type="InterPro" id="IPR036412">
    <property type="entry name" value="HAD-like_sf"/>
</dbReference>
<dbReference type="NCBIfam" id="TIGR01497">
    <property type="entry name" value="kdpB"/>
    <property type="match status" value="1"/>
</dbReference>
<evidence type="ECO:0000259" key="17">
    <source>
        <dbReference type="Pfam" id="PF00122"/>
    </source>
</evidence>
<feature type="binding site" evidence="16">
    <location>
        <position position="551"/>
    </location>
    <ligand>
        <name>Mg(2+)</name>
        <dbReference type="ChEBI" id="CHEBI:18420"/>
    </ligand>
</feature>
<accession>A0A5B8LZ40</accession>
<evidence type="ECO:0000256" key="14">
    <source>
        <dbReference type="ARBA" id="ARBA00023065"/>
    </source>
</evidence>
<comment type="catalytic activity">
    <reaction evidence="16">
        <text>K(+)(out) + ATP + H2O = K(+)(in) + ADP + phosphate + H(+)</text>
        <dbReference type="Rhea" id="RHEA:16777"/>
        <dbReference type="ChEBI" id="CHEBI:15377"/>
        <dbReference type="ChEBI" id="CHEBI:15378"/>
        <dbReference type="ChEBI" id="CHEBI:29103"/>
        <dbReference type="ChEBI" id="CHEBI:30616"/>
        <dbReference type="ChEBI" id="CHEBI:43474"/>
        <dbReference type="ChEBI" id="CHEBI:456216"/>
        <dbReference type="EC" id="7.2.2.6"/>
    </reaction>
</comment>
<evidence type="ECO:0000256" key="10">
    <source>
        <dbReference type="ARBA" id="ARBA00022842"/>
    </source>
</evidence>
<feature type="binding site" evidence="16">
    <location>
        <position position="371"/>
    </location>
    <ligand>
        <name>ATP</name>
        <dbReference type="ChEBI" id="CHEBI:30616"/>
    </ligand>
</feature>
<dbReference type="GO" id="GO:0005886">
    <property type="term" value="C:plasma membrane"/>
    <property type="evidence" value="ECO:0007669"/>
    <property type="project" value="UniProtKB-SubCell"/>
</dbReference>
<keyword evidence="4 16" id="KW-0633">Potassium transport</keyword>
<feature type="active site" description="4-aspartylphosphate intermediate" evidence="16">
    <location>
        <position position="334"/>
    </location>
</feature>
<proteinExistence type="inferred from homology"/>
<evidence type="ECO:0000256" key="8">
    <source>
        <dbReference type="ARBA" id="ARBA00022741"/>
    </source>
</evidence>
<dbReference type="InterPro" id="IPR008250">
    <property type="entry name" value="ATPase_P-typ_transduc_dom_A_sf"/>
</dbReference>
<evidence type="ECO:0000256" key="12">
    <source>
        <dbReference type="ARBA" id="ARBA00022967"/>
    </source>
</evidence>
<dbReference type="RefSeq" id="WP_146317716.1">
    <property type="nucleotide sequence ID" value="NZ_CP042305.1"/>
</dbReference>
<dbReference type="SFLD" id="SFLDS00003">
    <property type="entry name" value="Haloacid_Dehalogenase"/>
    <property type="match status" value="1"/>
</dbReference>
<name>A0A5B8LZ40_9MICO</name>
<dbReference type="AlphaFoldDB" id="A0A5B8LZ40"/>
<dbReference type="PROSITE" id="PS00154">
    <property type="entry name" value="ATPASE_E1_E2"/>
    <property type="match status" value="1"/>
</dbReference>
<evidence type="ECO:0000313" key="18">
    <source>
        <dbReference type="EMBL" id="QDZ13617.1"/>
    </source>
</evidence>
<dbReference type="PANTHER" id="PTHR43743">
    <property type="entry name" value="POTASSIUM-TRANSPORTING ATPASE ATP-BINDING SUBUNIT"/>
    <property type="match status" value="1"/>
</dbReference>
<dbReference type="GO" id="GO:0008556">
    <property type="term" value="F:P-type potassium transmembrane transporter activity"/>
    <property type="evidence" value="ECO:0007669"/>
    <property type="project" value="UniProtKB-UniRule"/>
</dbReference>
<feature type="transmembrane region" description="Helical" evidence="16">
    <location>
        <begin position="281"/>
        <end position="304"/>
    </location>
</feature>
<dbReference type="SFLD" id="SFLDF00027">
    <property type="entry name" value="p-type_atpase"/>
    <property type="match status" value="1"/>
</dbReference>
<dbReference type="InterPro" id="IPR018303">
    <property type="entry name" value="ATPase_P-typ_P_site"/>
</dbReference>
<feature type="binding site" evidence="16">
    <location>
        <position position="375"/>
    </location>
    <ligand>
        <name>ATP</name>
        <dbReference type="ChEBI" id="CHEBI:30616"/>
    </ligand>
</feature>
<evidence type="ECO:0000256" key="7">
    <source>
        <dbReference type="ARBA" id="ARBA00022723"/>
    </source>
</evidence>
<dbReference type="InterPro" id="IPR059000">
    <property type="entry name" value="ATPase_P-type_domA"/>
</dbReference>
<evidence type="ECO:0000256" key="6">
    <source>
        <dbReference type="ARBA" id="ARBA00022692"/>
    </source>
</evidence>
<dbReference type="Gene3D" id="3.40.50.1000">
    <property type="entry name" value="HAD superfamily/HAD-like"/>
    <property type="match status" value="1"/>
</dbReference>
<keyword evidence="11 16" id="KW-0630">Potassium</keyword>
<comment type="subunit">
    <text evidence="16">The system is composed of three essential subunits: KdpA, KdpB and KdpC.</text>
</comment>
<comment type="function">
    <text evidence="16">Part of the high-affinity ATP-driven potassium transport (or Kdp) system, which catalyzes the hydrolysis of ATP coupled with the electrogenic transport of potassium into the cytoplasm. This subunit is responsible for energy coupling to the transport system and for the release of the potassium ions to the cytoplasm.</text>
</comment>
<evidence type="ECO:0000256" key="9">
    <source>
        <dbReference type="ARBA" id="ARBA00022840"/>
    </source>
</evidence>
<dbReference type="PRINTS" id="PR00119">
    <property type="entry name" value="CATATPASE"/>
</dbReference>
<feature type="domain" description="P-type ATPase A" evidence="17">
    <location>
        <begin position="145"/>
        <end position="235"/>
    </location>
</feature>
<feature type="binding site" evidence="16">
    <location>
        <begin position="401"/>
        <end position="408"/>
    </location>
    <ligand>
        <name>ATP</name>
        <dbReference type="ChEBI" id="CHEBI:30616"/>
    </ligand>
</feature>
<dbReference type="Pfam" id="PF00122">
    <property type="entry name" value="E1-E2_ATPase"/>
    <property type="match status" value="1"/>
</dbReference>
<dbReference type="Gene3D" id="3.40.1110.10">
    <property type="entry name" value="Calcium-transporting ATPase, cytoplasmic domain N"/>
    <property type="match status" value="1"/>
</dbReference>
<dbReference type="GO" id="GO:0016887">
    <property type="term" value="F:ATP hydrolysis activity"/>
    <property type="evidence" value="ECO:0007669"/>
    <property type="project" value="InterPro"/>
</dbReference>
<dbReference type="CDD" id="cd02078">
    <property type="entry name" value="P-type_ATPase_K"/>
    <property type="match status" value="1"/>
</dbReference>
<dbReference type="InterPro" id="IPR044492">
    <property type="entry name" value="P_typ_ATPase_HD_dom"/>
</dbReference>
<keyword evidence="9 16" id="KW-0067">ATP-binding</keyword>
<dbReference type="EMBL" id="CP042305">
    <property type="protein sequence ID" value="QDZ13617.1"/>
    <property type="molecule type" value="Genomic_DNA"/>
</dbReference>
<dbReference type="InterPro" id="IPR001757">
    <property type="entry name" value="P_typ_ATPase"/>
</dbReference>
<evidence type="ECO:0000256" key="4">
    <source>
        <dbReference type="ARBA" id="ARBA00022538"/>
    </source>
</evidence>
<dbReference type="OrthoDB" id="7059309at2"/>
<evidence type="ECO:0000256" key="1">
    <source>
        <dbReference type="ARBA" id="ARBA00004651"/>
    </source>
</evidence>
<dbReference type="Gene3D" id="2.70.150.10">
    <property type="entry name" value="Calcium-transporting ATPase, cytoplasmic transduction domain A"/>
    <property type="match status" value="1"/>
</dbReference>
<evidence type="ECO:0000256" key="3">
    <source>
        <dbReference type="ARBA" id="ARBA00022475"/>
    </source>
</evidence>
<evidence type="ECO:0000256" key="13">
    <source>
        <dbReference type="ARBA" id="ARBA00022989"/>
    </source>
</evidence>
<keyword evidence="13 16" id="KW-1133">Transmembrane helix</keyword>
<dbReference type="Proteomes" id="UP000320216">
    <property type="component" value="Chromosome"/>
</dbReference>
<reference evidence="18 19" key="1">
    <citation type="submission" date="2019-07" db="EMBL/GenBank/DDBJ databases">
        <title>Full genome sequence of Humibacter sp. WJ7-1.</title>
        <authorList>
            <person name="Im W.-T."/>
        </authorList>
    </citation>
    <scope>NUCLEOTIDE SEQUENCE [LARGE SCALE GENOMIC DNA]</scope>
    <source>
        <strain evidence="18 19">WJ7-1</strain>
    </source>
</reference>
<feature type="binding site" evidence="16">
    <location>
        <position position="555"/>
    </location>
    <ligand>
        <name>Mg(2+)</name>
        <dbReference type="ChEBI" id="CHEBI:18420"/>
    </ligand>
</feature>
<keyword evidence="3 16" id="KW-1003">Cell membrane</keyword>
<protein>
    <recommendedName>
        <fullName evidence="16">Potassium-transporting ATPase ATP-binding subunit</fullName>
        <ecNumber evidence="16">7.2.2.6</ecNumber>
    </recommendedName>
    <alternativeName>
        <fullName evidence="16">ATP phosphohydrolase [potassium-transporting] B chain</fullName>
    </alternativeName>
    <alternativeName>
        <fullName evidence="16">Potassium-binding and translocating subunit B</fullName>
    </alternativeName>
    <alternativeName>
        <fullName evidence="16">Potassium-translocating ATPase B chain</fullName>
    </alternativeName>
</protein>
<keyword evidence="12 16" id="KW-1278">Translocase</keyword>
<feature type="transmembrane region" description="Helical" evidence="16">
    <location>
        <begin position="649"/>
        <end position="667"/>
    </location>
</feature>
<dbReference type="SFLD" id="SFLDG00002">
    <property type="entry name" value="C1.7:_P-type_atpase_like"/>
    <property type="match status" value="1"/>
</dbReference>
<keyword evidence="7 16" id="KW-0479">Metal-binding</keyword>
<comment type="similarity">
    <text evidence="16">Belongs to the cation transport ATPase (P-type) (TC 3.A.3) family. Type IA subfamily.</text>
</comment>
<feature type="transmembrane region" description="Helical" evidence="16">
    <location>
        <begin position="246"/>
        <end position="269"/>
    </location>
</feature>
<gene>
    <name evidence="16 18" type="primary">kdpB</name>
    <name evidence="18" type="ORF">FPZ11_01325</name>
</gene>
<dbReference type="GO" id="GO:0005524">
    <property type="term" value="F:ATP binding"/>
    <property type="evidence" value="ECO:0007669"/>
    <property type="project" value="UniProtKB-UniRule"/>
</dbReference>
<feature type="transmembrane region" description="Helical" evidence="16">
    <location>
        <begin position="87"/>
        <end position="107"/>
    </location>
</feature>
<keyword evidence="8 16" id="KW-0547">Nucleotide-binding</keyword>
<keyword evidence="2 16" id="KW-0813">Transport</keyword>
<dbReference type="InterPro" id="IPR023299">
    <property type="entry name" value="ATPase_P-typ_cyto_dom_N"/>
</dbReference>
<keyword evidence="5 16" id="KW-0597">Phosphoprotein</keyword>
<dbReference type="SUPFAM" id="SSF81665">
    <property type="entry name" value="Calcium ATPase, transmembrane domain M"/>
    <property type="match status" value="1"/>
</dbReference>
<feature type="binding site" evidence="16">
    <location>
        <position position="420"/>
    </location>
    <ligand>
        <name>ATP</name>
        <dbReference type="ChEBI" id="CHEBI:30616"/>
    </ligand>
</feature>
<feature type="transmembrane region" description="Helical" evidence="16">
    <location>
        <begin position="687"/>
        <end position="712"/>
    </location>
</feature>
<keyword evidence="6 16" id="KW-0812">Transmembrane</keyword>
<keyword evidence="19" id="KW-1185">Reference proteome</keyword>
<dbReference type="InterPro" id="IPR023298">
    <property type="entry name" value="ATPase_P-typ_TM_dom_sf"/>
</dbReference>
<evidence type="ECO:0000256" key="16">
    <source>
        <dbReference type="HAMAP-Rule" id="MF_00285"/>
    </source>
</evidence>
<dbReference type="GO" id="GO:0000287">
    <property type="term" value="F:magnesium ion binding"/>
    <property type="evidence" value="ECO:0007669"/>
    <property type="project" value="UniProtKB-UniRule"/>
</dbReference>
<dbReference type="FunFam" id="2.70.150.10:FF:000033">
    <property type="entry name" value="Potassium-transporting ATPase ATP-binding subunit"/>
    <property type="match status" value="1"/>
</dbReference>
<dbReference type="SUPFAM" id="SSF56784">
    <property type="entry name" value="HAD-like"/>
    <property type="match status" value="1"/>
</dbReference>
<dbReference type="InterPro" id="IPR006391">
    <property type="entry name" value="P-type_ATPase_bsu_IA"/>
</dbReference>
<evidence type="ECO:0000256" key="2">
    <source>
        <dbReference type="ARBA" id="ARBA00022448"/>
    </source>
</evidence>
<feature type="transmembrane region" description="Helical" evidence="16">
    <location>
        <begin position="620"/>
        <end position="643"/>
    </location>
</feature>
<evidence type="ECO:0000313" key="19">
    <source>
        <dbReference type="Proteomes" id="UP000320216"/>
    </source>
</evidence>
<evidence type="ECO:0000256" key="5">
    <source>
        <dbReference type="ARBA" id="ARBA00022553"/>
    </source>
</evidence>
<dbReference type="SUPFAM" id="SSF81653">
    <property type="entry name" value="Calcium ATPase, transduction domain A"/>
    <property type="match status" value="1"/>
</dbReference>
<sequence>MNETLTTEPSARHPRTEKARGGAFNARQLVTSLPDALRKLSPLQMWHNPVMFIVEVGAALTTLLAIAQPFLGGQVSGGTTTTVAFTWWIAVWLWLTVLFATLAEAVAEGRGKAQAASLRKTRTTTTANRVVDYRDDDPGAVHAPTTQVASADLKLGDVVVVTAGEPIPGDGDIVWGIASVDESAITGESAPVVRESGGDRSAVTGGTRVLSDRIVVRITSKPGETFVDRMIRLVEGASRQKTPNEIALNILLASLTIVFVVVILILGPVAGYADATPTVPVLVALLVCLIPTTIGALLSAIGIAGMDRLVQRNVLAMSGRAVEAAGDVNTLLLDKTGTITYGNRQASEFLPLSGVGDDELVDAAALASLSDPTPEGSSVVALATSLGRTPPASVPGDVVPFTAQTRMSGVDLADGTVIRKGAASAVVTWAGEDAAPPASVIAQLDQLVEGISQSGGTPLAVATRGTDGTTRILGVIHLKDVVKTGLVERFADLRRMGIRTVMVTGDNPLTAKAIAQEAGVDDFLAEATPEDKLALIRREQEGGSLVAMTGDGTNDAPALAQADVGVAMNTGTSAAKEAGNMVDLDSDPTKLIDIVSIGKQLLITRGALTTFSIANDVAKYFAIIPAMFVGVFPGLHVLNIMGLHSPSSAILSAVIFNAIIIVILIPLALRGVRYRPSSASQLLGRNLLLYGIGGIIAPFIGIKLIDLLIALIPGF</sequence>
<keyword evidence="10 16" id="KW-0460">Magnesium</keyword>
<organism evidence="18 19">
    <name type="scientific">Humibacter ginsenosidimutans</name>
    <dbReference type="NCBI Taxonomy" id="2599293"/>
    <lineage>
        <taxon>Bacteria</taxon>
        <taxon>Bacillati</taxon>
        <taxon>Actinomycetota</taxon>
        <taxon>Actinomycetes</taxon>
        <taxon>Micrococcales</taxon>
        <taxon>Microbacteriaceae</taxon>
        <taxon>Humibacter</taxon>
    </lineage>
</organism>
<dbReference type="Pfam" id="PF00702">
    <property type="entry name" value="Hydrolase"/>
    <property type="match status" value="1"/>
</dbReference>
<feature type="transmembrane region" description="Helical" evidence="16">
    <location>
        <begin position="46"/>
        <end position="67"/>
    </location>
</feature>
<comment type="subcellular location">
    <subcellularLocation>
        <location evidence="1 16">Cell membrane</location>
        <topology evidence="1 16">Multi-pass membrane protein</topology>
    </subcellularLocation>
</comment>
<keyword evidence="15 16" id="KW-0472">Membrane</keyword>
<dbReference type="InterPro" id="IPR023214">
    <property type="entry name" value="HAD_sf"/>
</dbReference>
<dbReference type="EC" id="7.2.2.6" evidence="16"/>
<evidence type="ECO:0000256" key="15">
    <source>
        <dbReference type="ARBA" id="ARBA00023136"/>
    </source>
</evidence>
<evidence type="ECO:0000256" key="11">
    <source>
        <dbReference type="ARBA" id="ARBA00022958"/>
    </source>
</evidence>